<dbReference type="EMBL" id="JARJLG010000285">
    <property type="protein sequence ID" value="KAJ7720005.1"/>
    <property type="molecule type" value="Genomic_DNA"/>
</dbReference>
<dbReference type="Proteomes" id="UP001215280">
    <property type="component" value="Unassembled WGS sequence"/>
</dbReference>
<keyword evidence="2 4" id="KW-0863">Zinc-finger</keyword>
<evidence type="ECO:0000256" key="4">
    <source>
        <dbReference type="PROSITE-ProRule" id="PRU00134"/>
    </source>
</evidence>
<evidence type="ECO:0000259" key="5">
    <source>
        <dbReference type="PROSITE" id="PS50865"/>
    </source>
</evidence>
<protein>
    <recommendedName>
        <fullName evidence="5">MYND-type domain-containing protein</fullName>
    </recommendedName>
</protein>
<dbReference type="PROSITE" id="PS50865">
    <property type="entry name" value="ZF_MYND_2"/>
    <property type="match status" value="1"/>
</dbReference>
<name>A0AAD7HG54_9AGAR</name>
<evidence type="ECO:0000256" key="3">
    <source>
        <dbReference type="ARBA" id="ARBA00022833"/>
    </source>
</evidence>
<proteinExistence type="predicted"/>
<evidence type="ECO:0000313" key="6">
    <source>
        <dbReference type="EMBL" id="KAJ7720005.1"/>
    </source>
</evidence>
<comment type="caution">
    <text evidence="6">The sequence shown here is derived from an EMBL/GenBank/DDBJ whole genome shotgun (WGS) entry which is preliminary data.</text>
</comment>
<evidence type="ECO:0000313" key="7">
    <source>
        <dbReference type="Proteomes" id="UP001215280"/>
    </source>
</evidence>
<keyword evidence="1" id="KW-0479">Metal-binding</keyword>
<accession>A0AAD7HG54</accession>
<reference evidence="6" key="1">
    <citation type="submission" date="2023-03" db="EMBL/GenBank/DDBJ databases">
        <title>Massive genome expansion in bonnet fungi (Mycena s.s.) driven by repeated elements and novel gene families across ecological guilds.</title>
        <authorList>
            <consortium name="Lawrence Berkeley National Laboratory"/>
            <person name="Harder C.B."/>
            <person name="Miyauchi S."/>
            <person name="Viragh M."/>
            <person name="Kuo A."/>
            <person name="Thoen E."/>
            <person name="Andreopoulos B."/>
            <person name="Lu D."/>
            <person name="Skrede I."/>
            <person name="Drula E."/>
            <person name="Henrissat B."/>
            <person name="Morin E."/>
            <person name="Kohler A."/>
            <person name="Barry K."/>
            <person name="LaButti K."/>
            <person name="Morin E."/>
            <person name="Salamov A."/>
            <person name="Lipzen A."/>
            <person name="Mereny Z."/>
            <person name="Hegedus B."/>
            <person name="Baldrian P."/>
            <person name="Stursova M."/>
            <person name="Weitz H."/>
            <person name="Taylor A."/>
            <person name="Grigoriev I.V."/>
            <person name="Nagy L.G."/>
            <person name="Martin F."/>
            <person name="Kauserud H."/>
        </authorList>
    </citation>
    <scope>NUCLEOTIDE SEQUENCE</scope>
    <source>
        <strain evidence="6">CBHHK188m</strain>
    </source>
</reference>
<dbReference type="InterPro" id="IPR002893">
    <property type="entry name" value="Znf_MYND"/>
</dbReference>
<dbReference type="Pfam" id="PF01753">
    <property type="entry name" value="zf-MYND"/>
    <property type="match status" value="1"/>
</dbReference>
<organism evidence="6 7">
    <name type="scientific">Mycena maculata</name>
    <dbReference type="NCBI Taxonomy" id="230809"/>
    <lineage>
        <taxon>Eukaryota</taxon>
        <taxon>Fungi</taxon>
        <taxon>Dikarya</taxon>
        <taxon>Basidiomycota</taxon>
        <taxon>Agaricomycotina</taxon>
        <taxon>Agaricomycetes</taxon>
        <taxon>Agaricomycetidae</taxon>
        <taxon>Agaricales</taxon>
        <taxon>Marasmiineae</taxon>
        <taxon>Mycenaceae</taxon>
        <taxon>Mycena</taxon>
    </lineage>
</organism>
<evidence type="ECO:0000256" key="1">
    <source>
        <dbReference type="ARBA" id="ARBA00022723"/>
    </source>
</evidence>
<evidence type="ECO:0000256" key="2">
    <source>
        <dbReference type="ARBA" id="ARBA00022771"/>
    </source>
</evidence>
<dbReference type="AlphaFoldDB" id="A0AAD7HG54"/>
<dbReference type="SUPFAM" id="SSF144232">
    <property type="entry name" value="HIT/MYND zinc finger-like"/>
    <property type="match status" value="1"/>
</dbReference>
<keyword evidence="3" id="KW-0862">Zinc</keyword>
<feature type="domain" description="MYND-type" evidence="5">
    <location>
        <begin position="385"/>
        <end position="427"/>
    </location>
</feature>
<dbReference type="GO" id="GO:0008270">
    <property type="term" value="F:zinc ion binding"/>
    <property type="evidence" value="ECO:0007669"/>
    <property type="project" value="UniProtKB-KW"/>
</dbReference>
<keyword evidence="7" id="KW-1185">Reference proteome</keyword>
<gene>
    <name evidence="6" type="ORF">DFH07DRAFT_972766</name>
</gene>
<dbReference type="Gene3D" id="6.10.140.2220">
    <property type="match status" value="1"/>
</dbReference>
<sequence>MNGTVGDLQAFLNLCSGTRPHSQPILFLPVFFANLDPAGIPAAGELEFISAELGTRVARAIVSLRALVNGDTFQLPTAASLDLWPRVWEWIHFMNTYRDVLPNSSDRETYTVFVSLIIRLRLHRETRDLIDATSGVRVVIARAWAVFVFEDCFRTDGFRHVCRSMLSDLKTSNPANFAEVVEGAGGNSLALASLIIQYITCVVAMSDPLTVDDFLTGVIAILDETEWNPAFKKILLSAGIVTAITSIVSFLAGATVDGTALLLNDCFTLLSRIFTTYAAPMCIPDALCAGLLPAICVCSAAHSALHEHMQHLLREVLPGAMVYHSVLTCIATALAGLDESVRDPRFARSDLFKHWTKLLRLAYERVAVVRAYDEGEYRRRKACDNPECGDICDKKSIKRCASCQRLHYCSIECQTFHWQQGGHRVACRTLRDLRIRESESLTTRDRSFMHALAHHDYRLAQQRIFFDEIEFLRECPDEPYYLQFDYTRGAVEIELLPIGAVDVSPTPSNFEVQWVDHVARAATSAGRMRVCIMRFVQDSRACYRMISMHSSSSDVRDGLRRIAKGIPADAEYDAIRPGLLNDVRALAPLDDISM</sequence>